<evidence type="ECO:0000313" key="7">
    <source>
        <dbReference type="Proteomes" id="UP000580517"/>
    </source>
</evidence>
<dbReference type="InterPro" id="IPR012318">
    <property type="entry name" value="HTH_CRP"/>
</dbReference>
<accession>A0A853F9Z5</accession>
<feature type="domain" description="Cyclic nucleotide-binding" evidence="4">
    <location>
        <begin position="22"/>
        <end position="142"/>
    </location>
</feature>
<dbReference type="InterPro" id="IPR036390">
    <property type="entry name" value="WH_DNA-bd_sf"/>
</dbReference>
<keyword evidence="7" id="KW-1185">Reference proteome</keyword>
<evidence type="ECO:0000256" key="3">
    <source>
        <dbReference type="ARBA" id="ARBA00023163"/>
    </source>
</evidence>
<dbReference type="InterPro" id="IPR000595">
    <property type="entry name" value="cNMP-bd_dom"/>
</dbReference>
<reference evidence="6 7" key="1">
    <citation type="submission" date="2020-07" db="EMBL/GenBank/DDBJ databases">
        <title>Taxonomic revisions and descriptions of new bacterial species based on genomic comparisons in the high-G+C-content subgroup of the family Alcaligenaceae.</title>
        <authorList>
            <person name="Szabo A."/>
            <person name="Felfoldi T."/>
        </authorList>
    </citation>
    <scope>NUCLEOTIDE SEQUENCE [LARGE SCALE GENOMIC DNA]</scope>
    <source>
        <strain evidence="6 7">DSM 25264</strain>
    </source>
</reference>
<evidence type="ECO:0000313" key="6">
    <source>
        <dbReference type="EMBL" id="NYT35411.1"/>
    </source>
</evidence>
<dbReference type="OrthoDB" id="9777588at2"/>
<gene>
    <name evidence="6" type="ORF">H0A68_00865</name>
</gene>
<evidence type="ECO:0000256" key="1">
    <source>
        <dbReference type="ARBA" id="ARBA00023015"/>
    </source>
</evidence>
<dbReference type="PROSITE" id="PS51063">
    <property type="entry name" value="HTH_CRP_2"/>
    <property type="match status" value="1"/>
</dbReference>
<dbReference type="RefSeq" id="WP_129967289.1">
    <property type="nucleotide sequence ID" value="NZ_JACCEW010000001.1"/>
</dbReference>
<keyword evidence="2" id="KW-0238">DNA-binding</keyword>
<dbReference type="Gene3D" id="2.60.120.10">
    <property type="entry name" value="Jelly Rolls"/>
    <property type="match status" value="1"/>
</dbReference>
<sequence>MKTGAAQARKTRIQDFLSQLPLFRELGSAELGRLAAGTTGIKVARGETVFSRGEPCVGMHAVVYGQVRLLLVSPAGTEKVVRIVGPGASFGEAVMFLGKPYVVSCQALADTFLLHVGKNAIMEEIRARPEFACKMLASLSQRLHGLMADVEAYSLRSGTERVAAYLLRESGNGRLNACTLPASKTVIASRLNLTPEHFSRILHDLGDRGLIVVRGREIDIVDPAGLACAPG</sequence>
<dbReference type="InterPro" id="IPR018490">
    <property type="entry name" value="cNMP-bd_dom_sf"/>
</dbReference>
<dbReference type="GO" id="GO:0005829">
    <property type="term" value="C:cytosol"/>
    <property type="evidence" value="ECO:0007669"/>
    <property type="project" value="TreeGrafter"/>
</dbReference>
<feature type="domain" description="HTH crp-type" evidence="5">
    <location>
        <begin position="156"/>
        <end position="224"/>
    </location>
</feature>
<dbReference type="PANTHER" id="PTHR24567">
    <property type="entry name" value="CRP FAMILY TRANSCRIPTIONAL REGULATORY PROTEIN"/>
    <property type="match status" value="1"/>
</dbReference>
<dbReference type="GO" id="GO:0003700">
    <property type="term" value="F:DNA-binding transcription factor activity"/>
    <property type="evidence" value="ECO:0007669"/>
    <property type="project" value="TreeGrafter"/>
</dbReference>
<dbReference type="SMART" id="SM00419">
    <property type="entry name" value="HTH_CRP"/>
    <property type="match status" value="1"/>
</dbReference>
<name>A0A853F9Z5_9BURK</name>
<protein>
    <submittedName>
        <fullName evidence="6">Crp/Fnr family transcriptional regulator</fullName>
    </submittedName>
</protein>
<keyword evidence="3" id="KW-0804">Transcription</keyword>
<dbReference type="PROSITE" id="PS50042">
    <property type="entry name" value="CNMP_BINDING_3"/>
    <property type="match status" value="1"/>
</dbReference>
<dbReference type="InterPro" id="IPR036388">
    <property type="entry name" value="WH-like_DNA-bd_sf"/>
</dbReference>
<proteinExistence type="predicted"/>
<dbReference type="AlphaFoldDB" id="A0A853F9Z5"/>
<evidence type="ECO:0000256" key="2">
    <source>
        <dbReference type="ARBA" id="ARBA00023125"/>
    </source>
</evidence>
<evidence type="ECO:0000259" key="4">
    <source>
        <dbReference type="PROSITE" id="PS50042"/>
    </source>
</evidence>
<dbReference type="Pfam" id="PF13545">
    <property type="entry name" value="HTH_Crp_2"/>
    <property type="match status" value="1"/>
</dbReference>
<comment type="caution">
    <text evidence="6">The sequence shown here is derived from an EMBL/GenBank/DDBJ whole genome shotgun (WGS) entry which is preliminary data.</text>
</comment>
<keyword evidence="1" id="KW-0805">Transcription regulation</keyword>
<dbReference type="Gene3D" id="1.10.10.10">
    <property type="entry name" value="Winged helix-like DNA-binding domain superfamily/Winged helix DNA-binding domain"/>
    <property type="match status" value="1"/>
</dbReference>
<dbReference type="SUPFAM" id="SSF46785">
    <property type="entry name" value="Winged helix' DNA-binding domain"/>
    <property type="match status" value="1"/>
</dbReference>
<dbReference type="SMART" id="SM00100">
    <property type="entry name" value="cNMP"/>
    <property type="match status" value="1"/>
</dbReference>
<dbReference type="Pfam" id="PF00027">
    <property type="entry name" value="cNMP_binding"/>
    <property type="match status" value="1"/>
</dbReference>
<organism evidence="6 7">
    <name type="scientific">Allopusillimonas soli</name>
    <dbReference type="NCBI Taxonomy" id="659016"/>
    <lineage>
        <taxon>Bacteria</taxon>
        <taxon>Pseudomonadati</taxon>
        <taxon>Pseudomonadota</taxon>
        <taxon>Betaproteobacteria</taxon>
        <taxon>Burkholderiales</taxon>
        <taxon>Alcaligenaceae</taxon>
        <taxon>Allopusillimonas</taxon>
    </lineage>
</organism>
<dbReference type="Proteomes" id="UP000580517">
    <property type="component" value="Unassembled WGS sequence"/>
</dbReference>
<dbReference type="EMBL" id="JACCEW010000001">
    <property type="protein sequence ID" value="NYT35411.1"/>
    <property type="molecule type" value="Genomic_DNA"/>
</dbReference>
<dbReference type="CDD" id="cd00038">
    <property type="entry name" value="CAP_ED"/>
    <property type="match status" value="1"/>
</dbReference>
<evidence type="ECO:0000259" key="5">
    <source>
        <dbReference type="PROSITE" id="PS51063"/>
    </source>
</evidence>
<dbReference type="SUPFAM" id="SSF51206">
    <property type="entry name" value="cAMP-binding domain-like"/>
    <property type="match status" value="1"/>
</dbReference>
<dbReference type="InterPro" id="IPR050397">
    <property type="entry name" value="Env_Response_Regulators"/>
</dbReference>
<dbReference type="GO" id="GO:0003677">
    <property type="term" value="F:DNA binding"/>
    <property type="evidence" value="ECO:0007669"/>
    <property type="project" value="UniProtKB-KW"/>
</dbReference>
<dbReference type="PANTHER" id="PTHR24567:SF74">
    <property type="entry name" value="HTH-TYPE TRANSCRIPTIONAL REGULATOR ARCR"/>
    <property type="match status" value="1"/>
</dbReference>
<dbReference type="InterPro" id="IPR014710">
    <property type="entry name" value="RmlC-like_jellyroll"/>
</dbReference>